<dbReference type="AlphaFoldDB" id="A0A1F7US88"/>
<organism evidence="1 2">
    <name type="scientific">Candidatus Uhrbacteria bacterium RIFCSPLOWO2_01_FULL_47_25</name>
    <dbReference type="NCBI Taxonomy" id="1802402"/>
    <lineage>
        <taxon>Bacteria</taxon>
        <taxon>Candidatus Uhriibacteriota</taxon>
    </lineage>
</organism>
<evidence type="ECO:0000313" key="1">
    <source>
        <dbReference type="EMBL" id="OGL81106.1"/>
    </source>
</evidence>
<protein>
    <recommendedName>
        <fullName evidence="3">SnoaL-like domain-containing protein</fullName>
    </recommendedName>
</protein>
<dbReference type="InterPro" id="IPR032710">
    <property type="entry name" value="NTF2-like_dom_sf"/>
</dbReference>
<proteinExistence type="predicted"/>
<sequence length="150" mass="17148">MKKRSKNLQTVLNILRDEANGDILSALKKMAKDYTMTWVDAGIDGKQLFPTTSKDIKNDMEEAYVIKGRQYDIRNIAEGDGVVFVELIESYPNPKTRKVYRTPLVLVLEMKNGKIRTGRHYLDPRLSGKLLSKIQIEKAYKNNKGSMLVI</sequence>
<name>A0A1F7US88_9BACT</name>
<dbReference type="Gene3D" id="3.10.450.50">
    <property type="match status" value="1"/>
</dbReference>
<gene>
    <name evidence="1" type="ORF">A2936_00705</name>
</gene>
<dbReference type="EMBL" id="MGEK01000033">
    <property type="protein sequence ID" value="OGL81106.1"/>
    <property type="molecule type" value="Genomic_DNA"/>
</dbReference>
<dbReference type="SUPFAM" id="SSF54427">
    <property type="entry name" value="NTF2-like"/>
    <property type="match status" value="1"/>
</dbReference>
<comment type="caution">
    <text evidence="1">The sequence shown here is derived from an EMBL/GenBank/DDBJ whole genome shotgun (WGS) entry which is preliminary data.</text>
</comment>
<dbReference type="Proteomes" id="UP000176846">
    <property type="component" value="Unassembled WGS sequence"/>
</dbReference>
<evidence type="ECO:0008006" key="3">
    <source>
        <dbReference type="Google" id="ProtNLM"/>
    </source>
</evidence>
<accession>A0A1F7US88</accession>
<evidence type="ECO:0000313" key="2">
    <source>
        <dbReference type="Proteomes" id="UP000176846"/>
    </source>
</evidence>
<reference evidence="1 2" key="1">
    <citation type="journal article" date="2016" name="Nat. Commun.">
        <title>Thousands of microbial genomes shed light on interconnected biogeochemical processes in an aquifer system.</title>
        <authorList>
            <person name="Anantharaman K."/>
            <person name="Brown C.T."/>
            <person name="Hug L.A."/>
            <person name="Sharon I."/>
            <person name="Castelle C.J."/>
            <person name="Probst A.J."/>
            <person name="Thomas B.C."/>
            <person name="Singh A."/>
            <person name="Wilkins M.J."/>
            <person name="Karaoz U."/>
            <person name="Brodie E.L."/>
            <person name="Williams K.H."/>
            <person name="Hubbard S.S."/>
            <person name="Banfield J.F."/>
        </authorList>
    </citation>
    <scope>NUCLEOTIDE SEQUENCE [LARGE SCALE GENOMIC DNA]</scope>
</reference>